<accession>A0A7Z0CJB0</accession>
<evidence type="ECO:0000256" key="1">
    <source>
        <dbReference type="SAM" id="MobiDB-lite"/>
    </source>
</evidence>
<reference evidence="2 3" key="1">
    <citation type="submission" date="2020-07" db="EMBL/GenBank/DDBJ databases">
        <title>Sequencing the genomes of 1000 actinobacteria strains.</title>
        <authorList>
            <person name="Klenk H.-P."/>
        </authorList>
    </citation>
    <scope>NUCLEOTIDE SEQUENCE [LARGE SCALE GENOMIC DNA]</scope>
    <source>
        <strain evidence="2 3">DSM 15131</strain>
    </source>
</reference>
<dbReference type="RefSeq" id="WP_179647655.1">
    <property type="nucleotide sequence ID" value="NZ_JACBZM010000001.1"/>
</dbReference>
<name>A0A7Z0CJB0_9ACTN</name>
<organism evidence="2 3">
    <name type="scientific">Nocardioides aromaticivorans</name>
    <dbReference type="NCBI Taxonomy" id="200618"/>
    <lineage>
        <taxon>Bacteria</taxon>
        <taxon>Bacillati</taxon>
        <taxon>Actinomycetota</taxon>
        <taxon>Actinomycetes</taxon>
        <taxon>Propionibacteriales</taxon>
        <taxon>Nocardioidaceae</taxon>
        <taxon>Nocardioides</taxon>
    </lineage>
</organism>
<dbReference type="AlphaFoldDB" id="A0A7Z0CJB0"/>
<sequence>MWRRHQRTWFVPVQDGVVGWVSGGEPIDGCDLVSALIFAPTPEAVEQRMEQIGLWSPYTMPKFYKHGRSGVAAAVADPEGFVWNRADGGSWMPSSDLPRPLSGPPSE</sequence>
<gene>
    <name evidence="2" type="ORF">BJ993_000566</name>
</gene>
<dbReference type="Proteomes" id="UP000562045">
    <property type="component" value="Unassembled WGS sequence"/>
</dbReference>
<evidence type="ECO:0000313" key="2">
    <source>
        <dbReference type="EMBL" id="NYI43486.1"/>
    </source>
</evidence>
<proteinExistence type="predicted"/>
<feature type="region of interest" description="Disordered" evidence="1">
    <location>
        <begin position="87"/>
        <end position="107"/>
    </location>
</feature>
<evidence type="ECO:0000313" key="3">
    <source>
        <dbReference type="Proteomes" id="UP000562045"/>
    </source>
</evidence>
<dbReference type="EMBL" id="JACBZM010000001">
    <property type="protein sequence ID" value="NYI43486.1"/>
    <property type="molecule type" value="Genomic_DNA"/>
</dbReference>
<comment type="caution">
    <text evidence="2">The sequence shown here is derived from an EMBL/GenBank/DDBJ whole genome shotgun (WGS) entry which is preliminary data.</text>
</comment>
<protein>
    <submittedName>
        <fullName evidence="2">Uncharacterized protein</fullName>
    </submittedName>
</protein>